<dbReference type="InterPro" id="IPR052159">
    <property type="entry name" value="Competence_DNA_uptake"/>
</dbReference>
<dbReference type="Pfam" id="PF03772">
    <property type="entry name" value="Competence"/>
    <property type="match status" value="1"/>
</dbReference>
<protein>
    <submittedName>
        <fullName evidence="8">Putative competence protein</fullName>
    </submittedName>
</protein>
<name>G7HUB4_9CORY</name>
<dbReference type="AlphaFoldDB" id="G7HUB4"/>
<feature type="transmembrane region" description="Helical" evidence="6">
    <location>
        <begin position="328"/>
        <end position="351"/>
    </location>
</feature>
<comment type="subcellular location">
    <subcellularLocation>
        <location evidence="1">Cell membrane</location>
        <topology evidence="1">Multi-pass membrane protein</topology>
    </subcellularLocation>
</comment>
<evidence type="ECO:0000256" key="1">
    <source>
        <dbReference type="ARBA" id="ARBA00004651"/>
    </source>
</evidence>
<keyword evidence="4 6" id="KW-1133">Transmembrane helix</keyword>
<keyword evidence="2" id="KW-1003">Cell membrane</keyword>
<sequence>MRELRLLPAALMVWAMTLMVLLGYFPVAVIVLLISATTFVLIKQFGQAILVSALGTIALLVAHFRMRWAPDEISVGTVTMTPTGTSSGFLIRLKAHGSTYPVFVEKLPDGIESGSLVEVNARWSESKSPSVSGVVGNGEVVGFSPPSGLAGIAVRVSDNFREVVQATVGEASQGLIPGMVLGDTSLQDTSQQELFIETGLSHLSAVSGANVAIVLTAFFLLCRWIGLGPRVQVVSAGFALFGFVVLVGTEPSVLRASVAGVVGLLAVVNSSRAEPIHSLCIGVIGLIVWDSDMAASFGFALSSAATASIVVLTPMFHRLLAPLQWPDILARALAVAIAADFATMPIVALMAGEVSMVSVLVNVLVAPVTAPITILGLIAAGLAQLPFDTPAFLLLKLIEPCTWWIYHIAAGAHELPIAVIAASPIVVLLAYGWIVAGLVCGHPRKTFAAIAALLIVFGVNFQPRPQPLEITQVFTVNTDEEIDDIPAGTQAIIVLDGEGRKSSRGIQTPDGIPVFYPNRDGQVTVYTDGSQHAADGRF</sequence>
<feature type="transmembrane region" description="Helical" evidence="6">
    <location>
        <begin position="203"/>
        <end position="226"/>
    </location>
</feature>
<reference evidence="8 9" key="1">
    <citation type="journal article" date="2012" name="J. Bacteriol.">
        <title>Genome Sequence of Corynebacterium casei UCMA 3821, Isolated from a Smear-Ripened Cheese.</title>
        <authorList>
            <person name="Monnet C."/>
            <person name="Loux V."/>
            <person name="Bento P."/>
            <person name="Gibrat J.F."/>
            <person name="Straub C."/>
            <person name="Bonnarme P."/>
            <person name="Landaud S."/>
            <person name="Irlinger F."/>
        </authorList>
    </citation>
    <scope>NUCLEOTIDE SEQUENCE [LARGE SCALE GENOMIC DNA]</scope>
    <source>
        <strain evidence="8 9">UCMA 3821</strain>
    </source>
</reference>
<dbReference type="PANTHER" id="PTHR30619:SF7">
    <property type="entry name" value="BETA-LACTAMASE DOMAIN PROTEIN"/>
    <property type="match status" value="1"/>
</dbReference>
<dbReference type="NCBIfam" id="TIGR00360">
    <property type="entry name" value="ComEC_N-term"/>
    <property type="match status" value="1"/>
</dbReference>
<keyword evidence="3 6" id="KW-0812">Transmembrane</keyword>
<dbReference type="RefSeq" id="WP_006821364.1">
    <property type="nucleotide sequence ID" value="NZ_CAFW01000009.1"/>
</dbReference>
<feature type="transmembrane region" description="Helical" evidence="6">
    <location>
        <begin position="45"/>
        <end position="64"/>
    </location>
</feature>
<evidence type="ECO:0000256" key="4">
    <source>
        <dbReference type="ARBA" id="ARBA00022989"/>
    </source>
</evidence>
<feature type="transmembrane region" description="Helical" evidence="6">
    <location>
        <begin position="357"/>
        <end position="379"/>
    </location>
</feature>
<feature type="transmembrane region" description="Helical" evidence="6">
    <location>
        <begin position="415"/>
        <end position="439"/>
    </location>
</feature>
<dbReference type="InterPro" id="IPR004477">
    <property type="entry name" value="ComEC_N"/>
</dbReference>
<gene>
    <name evidence="8" type="ORF">CCAS_00790</name>
</gene>
<accession>G7HUB4</accession>
<dbReference type="EMBL" id="CAFW01000009">
    <property type="protein sequence ID" value="CCE53779.1"/>
    <property type="molecule type" value="Genomic_DNA"/>
</dbReference>
<keyword evidence="5 6" id="KW-0472">Membrane</keyword>
<feature type="domain" description="ComEC/Rec2-related protein" evidence="7">
    <location>
        <begin position="179"/>
        <end position="440"/>
    </location>
</feature>
<evidence type="ECO:0000256" key="5">
    <source>
        <dbReference type="ARBA" id="ARBA00023136"/>
    </source>
</evidence>
<dbReference type="PANTHER" id="PTHR30619">
    <property type="entry name" value="DNA INTERNALIZATION/COMPETENCE PROTEIN COMEC/REC2"/>
    <property type="match status" value="1"/>
</dbReference>
<evidence type="ECO:0000313" key="9">
    <source>
        <dbReference type="Proteomes" id="UP000004840"/>
    </source>
</evidence>
<organism evidence="8 9">
    <name type="scientific">Corynebacterium casei UCMA 3821</name>
    <dbReference type="NCBI Taxonomy" id="1110505"/>
    <lineage>
        <taxon>Bacteria</taxon>
        <taxon>Bacillati</taxon>
        <taxon>Actinomycetota</taxon>
        <taxon>Actinomycetes</taxon>
        <taxon>Mycobacteriales</taxon>
        <taxon>Corynebacteriaceae</taxon>
        <taxon>Corynebacterium</taxon>
    </lineage>
</organism>
<evidence type="ECO:0000256" key="3">
    <source>
        <dbReference type="ARBA" id="ARBA00022692"/>
    </source>
</evidence>
<dbReference type="Proteomes" id="UP000004840">
    <property type="component" value="Unassembled WGS sequence"/>
</dbReference>
<comment type="caution">
    <text evidence="8">The sequence shown here is derived from an EMBL/GenBank/DDBJ whole genome shotgun (WGS) entry which is preliminary data.</text>
</comment>
<feature type="transmembrane region" description="Helical" evidence="6">
    <location>
        <begin position="232"/>
        <end position="249"/>
    </location>
</feature>
<evidence type="ECO:0000313" key="8">
    <source>
        <dbReference type="EMBL" id="CCE53779.1"/>
    </source>
</evidence>
<evidence type="ECO:0000256" key="6">
    <source>
        <dbReference type="SAM" id="Phobius"/>
    </source>
</evidence>
<feature type="transmembrane region" description="Helical" evidence="6">
    <location>
        <begin position="295"/>
        <end position="316"/>
    </location>
</feature>
<proteinExistence type="predicted"/>
<evidence type="ECO:0000256" key="2">
    <source>
        <dbReference type="ARBA" id="ARBA00022475"/>
    </source>
</evidence>
<evidence type="ECO:0000259" key="7">
    <source>
        <dbReference type="Pfam" id="PF03772"/>
    </source>
</evidence>
<dbReference type="GO" id="GO:0005886">
    <property type="term" value="C:plasma membrane"/>
    <property type="evidence" value="ECO:0007669"/>
    <property type="project" value="UniProtKB-SubCell"/>
</dbReference>
<feature type="transmembrane region" description="Helical" evidence="6">
    <location>
        <begin position="12"/>
        <end position="39"/>
    </location>
</feature>